<dbReference type="EMBL" id="PGTM01001047">
    <property type="protein sequence ID" value="PJF33242.1"/>
    <property type="molecule type" value="Genomic_DNA"/>
</dbReference>
<keyword evidence="1" id="KW-0812">Transmembrane</keyword>
<comment type="caution">
    <text evidence="2">The sequence shown here is derived from an EMBL/GenBank/DDBJ whole genome shotgun (WGS) entry which is preliminary data.</text>
</comment>
<keyword evidence="1" id="KW-1133">Transmembrane helix</keyword>
<name>A0A2M8P6Q4_9CHLR</name>
<evidence type="ECO:0000313" key="2">
    <source>
        <dbReference type="EMBL" id="PJF33242.1"/>
    </source>
</evidence>
<evidence type="ECO:0000313" key="3">
    <source>
        <dbReference type="Proteomes" id="UP000229681"/>
    </source>
</evidence>
<evidence type="ECO:0000256" key="1">
    <source>
        <dbReference type="SAM" id="Phobius"/>
    </source>
</evidence>
<protein>
    <submittedName>
        <fullName evidence="2">Uncharacterized protein</fullName>
    </submittedName>
</protein>
<organism evidence="2 3">
    <name type="scientific">Candidatus Thermofonsia Clade 1 bacterium</name>
    <dbReference type="NCBI Taxonomy" id="2364210"/>
    <lineage>
        <taxon>Bacteria</taxon>
        <taxon>Bacillati</taxon>
        <taxon>Chloroflexota</taxon>
        <taxon>Candidatus Thermofontia</taxon>
        <taxon>Candidatus Thermofonsia Clade 1</taxon>
    </lineage>
</organism>
<sequence>MVQYLLCKGSLKRAPRLFTRQNVARQYAYLFSGISALARALGYSGLALLIDEVDYYSRLQAASRERAK</sequence>
<proteinExistence type="predicted"/>
<dbReference type="Proteomes" id="UP000229681">
    <property type="component" value="Unassembled WGS sequence"/>
</dbReference>
<dbReference type="AlphaFoldDB" id="A0A2M8P6Q4"/>
<reference evidence="2 3" key="1">
    <citation type="submission" date="2017-11" db="EMBL/GenBank/DDBJ databases">
        <title>Evolution of Phototrophy in the Chloroflexi Phylum Driven by Horizontal Gene Transfer.</title>
        <authorList>
            <person name="Ward L.M."/>
            <person name="Hemp J."/>
            <person name="Shih P.M."/>
            <person name="Mcglynn S.E."/>
            <person name="Fischer W."/>
        </authorList>
    </citation>
    <scope>NUCLEOTIDE SEQUENCE [LARGE SCALE GENOMIC DNA]</scope>
    <source>
        <strain evidence="2">JP3_13</strain>
    </source>
</reference>
<accession>A0A2M8P6Q4</accession>
<feature type="non-terminal residue" evidence="2">
    <location>
        <position position="68"/>
    </location>
</feature>
<feature type="transmembrane region" description="Helical" evidence="1">
    <location>
        <begin position="27"/>
        <end position="50"/>
    </location>
</feature>
<gene>
    <name evidence="2" type="ORF">CUN49_19055</name>
</gene>
<keyword evidence="1" id="KW-0472">Membrane</keyword>